<keyword evidence="2" id="KW-1185">Reference proteome</keyword>
<accession>A0A6A6ZCS9</accession>
<gene>
    <name evidence="1" type="ORF">CC86DRAFT_156521</name>
</gene>
<reference evidence="1" key="1">
    <citation type="journal article" date="2020" name="Stud. Mycol.">
        <title>101 Dothideomycetes genomes: a test case for predicting lifestyles and emergence of pathogens.</title>
        <authorList>
            <person name="Haridas S."/>
            <person name="Albert R."/>
            <person name="Binder M."/>
            <person name="Bloem J."/>
            <person name="Labutti K."/>
            <person name="Salamov A."/>
            <person name="Andreopoulos B."/>
            <person name="Baker S."/>
            <person name="Barry K."/>
            <person name="Bills G."/>
            <person name="Bluhm B."/>
            <person name="Cannon C."/>
            <person name="Castanera R."/>
            <person name="Culley D."/>
            <person name="Daum C."/>
            <person name="Ezra D."/>
            <person name="Gonzalez J."/>
            <person name="Henrissat B."/>
            <person name="Kuo A."/>
            <person name="Liang C."/>
            <person name="Lipzen A."/>
            <person name="Lutzoni F."/>
            <person name="Magnuson J."/>
            <person name="Mondo S."/>
            <person name="Nolan M."/>
            <person name="Ohm R."/>
            <person name="Pangilinan J."/>
            <person name="Park H.-J."/>
            <person name="Ramirez L."/>
            <person name="Alfaro M."/>
            <person name="Sun H."/>
            <person name="Tritt A."/>
            <person name="Yoshinaga Y."/>
            <person name="Zwiers L.-H."/>
            <person name="Turgeon B."/>
            <person name="Goodwin S."/>
            <person name="Spatafora J."/>
            <person name="Crous P."/>
            <person name="Grigoriev I."/>
        </authorList>
    </citation>
    <scope>NUCLEOTIDE SEQUENCE</scope>
    <source>
        <strain evidence="1">CBS 113818</strain>
    </source>
</reference>
<organism evidence="1 2">
    <name type="scientific">Ophiobolus disseminans</name>
    <dbReference type="NCBI Taxonomy" id="1469910"/>
    <lineage>
        <taxon>Eukaryota</taxon>
        <taxon>Fungi</taxon>
        <taxon>Dikarya</taxon>
        <taxon>Ascomycota</taxon>
        <taxon>Pezizomycotina</taxon>
        <taxon>Dothideomycetes</taxon>
        <taxon>Pleosporomycetidae</taxon>
        <taxon>Pleosporales</taxon>
        <taxon>Pleosporineae</taxon>
        <taxon>Phaeosphaeriaceae</taxon>
        <taxon>Ophiobolus</taxon>
    </lineage>
</organism>
<protein>
    <submittedName>
        <fullName evidence="1">Uncharacterized protein</fullName>
    </submittedName>
</protein>
<sequence>MQRYARLVPEVQPGTSGLGEMTLPSTPGFSKWQCSTADGVLIGGYHSQVVCTTLCRRGVKGAKRMGEPGEASKFSFFSKMSPHLAQSCQRRVPQWGGDLATYYYQVYSPCSQCHREVVPRTMVLLRRSRLRLAKSPDHSHGPLRQAPTTIRNCLFGNNPVALETTHHQPAQRLA</sequence>
<evidence type="ECO:0000313" key="1">
    <source>
        <dbReference type="EMBL" id="KAF2818519.1"/>
    </source>
</evidence>
<dbReference type="Proteomes" id="UP000799424">
    <property type="component" value="Unassembled WGS sequence"/>
</dbReference>
<evidence type="ECO:0000313" key="2">
    <source>
        <dbReference type="Proteomes" id="UP000799424"/>
    </source>
</evidence>
<name>A0A6A6ZCS9_9PLEO</name>
<proteinExistence type="predicted"/>
<dbReference type="AlphaFoldDB" id="A0A6A6ZCS9"/>
<dbReference type="EMBL" id="MU006251">
    <property type="protein sequence ID" value="KAF2818519.1"/>
    <property type="molecule type" value="Genomic_DNA"/>
</dbReference>